<accession>A0A6A5KLB5</accession>
<evidence type="ECO:0000256" key="5">
    <source>
        <dbReference type="SAM" id="SignalP"/>
    </source>
</evidence>
<dbReference type="InterPro" id="IPR039124">
    <property type="entry name" value="PRA1-like"/>
</dbReference>
<dbReference type="GO" id="GO:0005178">
    <property type="term" value="F:integrin binding"/>
    <property type="evidence" value="ECO:0007669"/>
    <property type="project" value="TreeGrafter"/>
</dbReference>
<evidence type="ECO:0000256" key="4">
    <source>
        <dbReference type="SAM" id="MobiDB-lite"/>
    </source>
</evidence>
<dbReference type="AlphaFoldDB" id="A0A6A5KLB5"/>
<organism evidence="7 8">
    <name type="scientific">Decorospora gaudefroyi</name>
    <dbReference type="NCBI Taxonomy" id="184978"/>
    <lineage>
        <taxon>Eukaryota</taxon>
        <taxon>Fungi</taxon>
        <taxon>Dikarya</taxon>
        <taxon>Ascomycota</taxon>
        <taxon>Pezizomycotina</taxon>
        <taxon>Dothideomycetes</taxon>
        <taxon>Pleosporomycetidae</taxon>
        <taxon>Pleosporales</taxon>
        <taxon>Pleosporineae</taxon>
        <taxon>Pleosporaceae</taxon>
        <taxon>Decorospora</taxon>
    </lineage>
</organism>
<evidence type="ECO:0000256" key="2">
    <source>
        <dbReference type="ARBA" id="ARBA00023180"/>
    </source>
</evidence>
<comment type="similarity">
    <text evidence="3">Belongs to the ZPS1 family.</text>
</comment>
<dbReference type="Gene3D" id="3.40.390.10">
    <property type="entry name" value="Collagenase (Catalytic Domain)"/>
    <property type="match status" value="1"/>
</dbReference>
<dbReference type="GO" id="GO:0009277">
    <property type="term" value="C:fungal-type cell wall"/>
    <property type="evidence" value="ECO:0007669"/>
    <property type="project" value="TreeGrafter"/>
</dbReference>
<feature type="signal peptide" evidence="5">
    <location>
        <begin position="1"/>
        <end position="18"/>
    </location>
</feature>
<evidence type="ECO:0000256" key="3">
    <source>
        <dbReference type="ARBA" id="ARBA00060890"/>
    </source>
</evidence>
<dbReference type="InterPro" id="IPR029482">
    <property type="entry name" value="HRXXH"/>
</dbReference>
<dbReference type="EMBL" id="ML975272">
    <property type="protein sequence ID" value="KAF1836562.1"/>
    <property type="molecule type" value="Genomic_DNA"/>
</dbReference>
<evidence type="ECO:0000313" key="8">
    <source>
        <dbReference type="Proteomes" id="UP000800040"/>
    </source>
</evidence>
<evidence type="ECO:0000313" key="7">
    <source>
        <dbReference type="EMBL" id="KAF1836562.1"/>
    </source>
</evidence>
<dbReference type="OrthoDB" id="4689212at2759"/>
<feature type="region of interest" description="Disordered" evidence="4">
    <location>
        <begin position="318"/>
        <end position="338"/>
    </location>
</feature>
<sequence length="338" mass="35400">MAARASALLLLGASAAMAGPVAPRQNVATVTVTAVAAMPTASATSAWDAGAVHDFTIHASCNATQRTMIRKGLDEAMTLVGHARDHILRYGSSSEIYTKYFGDAPTGEPIGWFTKMADGDKSDILFRCDNIDGNCGQEGWAGYWRGSNASSETVICDLSYELRRPLSAMCMFGYDVANGATNNFWASDLVHRILHLPSVGEGVVEHYIDEEEEKYPGVMDLAENNSTWAGRNSDTLQYFALEAYAHDIAVPGIGCPGTYTPLEESSTVDATSSAASAMSSTVVDTSSAAAVTSASAAPAEASASATLTADAGPVEACEPHGDHWHCPPGVPEPTSPPA</sequence>
<proteinExistence type="inferred from homology"/>
<keyword evidence="1 5" id="KW-0732">Signal</keyword>
<feature type="chain" id="PRO_5025564670" evidence="5">
    <location>
        <begin position="19"/>
        <end position="338"/>
    </location>
</feature>
<feature type="domain" description="Putative peptidase" evidence="6">
    <location>
        <begin position="17"/>
        <end position="257"/>
    </location>
</feature>
<keyword evidence="2" id="KW-0325">Glycoprotein</keyword>
<protein>
    <submittedName>
        <fullName evidence="7">Zincin</fullName>
    </submittedName>
</protein>
<dbReference type="GO" id="GO:0009986">
    <property type="term" value="C:cell surface"/>
    <property type="evidence" value="ECO:0007669"/>
    <property type="project" value="TreeGrafter"/>
</dbReference>
<keyword evidence="8" id="KW-1185">Reference proteome</keyword>
<evidence type="ECO:0000259" key="6">
    <source>
        <dbReference type="Pfam" id="PF13933"/>
    </source>
</evidence>
<dbReference type="InterPro" id="IPR024079">
    <property type="entry name" value="MetalloPept_cat_dom_sf"/>
</dbReference>
<dbReference type="GO" id="GO:0005576">
    <property type="term" value="C:extracellular region"/>
    <property type="evidence" value="ECO:0007669"/>
    <property type="project" value="TreeGrafter"/>
</dbReference>
<feature type="compositionally biased region" description="Pro residues" evidence="4">
    <location>
        <begin position="328"/>
        <end position="338"/>
    </location>
</feature>
<dbReference type="Pfam" id="PF13933">
    <property type="entry name" value="HRXXH"/>
    <property type="match status" value="1"/>
</dbReference>
<reference evidence="7" key="1">
    <citation type="submission" date="2020-01" db="EMBL/GenBank/DDBJ databases">
        <authorList>
            <consortium name="DOE Joint Genome Institute"/>
            <person name="Haridas S."/>
            <person name="Albert R."/>
            <person name="Binder M."/>
            <person name="Bloem J."/>
            <person name="Labutti K."/>
            <person name="Salamov A."/>
            <person name="Andreopoulos B."/>
            <person name="Baker S.E."/>
            <person name="Barry K."/>
            <person name="Bills G."/>
            <person name="Bluhm B.H."/>
            <person name="Cannon C."/>
            <person name="Castanera R."/>
            <person name="Culley D.E."/>
            <person name="Daum C."/>
            <person name="Ezra D."/>
            <person name="Gonzalez J.B."/>
            <person name="Henrissat B."/>
            <person name="Kuo A."/>
            <person name="Liang C."/>
            <person name="Lipzen A."/>
            <person name="Lutzoni F."/>
            <person name="Magnuson J."/>
            <person name="Mondo S."/>
            <person name="Nolan M."/>
            <person name="Ohm R."/>
            <person name="Pangilinan J."/>
            <person name="Park H.-J."/>
            <person name="Ramirez L."/>
            <person name="Alfaro M."/>
            <person name="Sun H."/>
            <person name="Tritt A."/>
            <person name="Yoshinaga Y."/>
            <person name="Zwiers L.-H."/>
            <person name="Turgeon B.G."/>
            <person name="Goodwin S.B."/>
            <person name="Spatafora J.W."/>
            <person name="Crous P.W."/>
            <person name="Grigoriev I.V."/>
        </authorList>
    </citation>
    <scope>NUCLEOTIDE SEQUENCE</scope>
    <source>
        <strain evidence="7">P77</strain>
    </source>
</reference>
<gene>
    <name evidence="7" type="ORF">BDW02DRAFT_520982</name>
</gene>
<dbReference type="PANTHER" id="PTHR39399:SF1">
    <property type="entry name" value="PROTEIN ZPS1"/>
    <property type="match status" value="1"/>
</dbReference>
<dbReference type="Proteomes" id="UP000800040">
    <property type="component" value="Unassembled WGS sequence"/>
</dbReference>
<name>A0A6A5KLB5_9PLEO</name>
<dbReference type="CDD" id="cd11307">
    <property type="entry name" value="M35_Asp_f2_like"/>
    <property type="match status" value="1"/>
</dbReference>
<dbReference type="GO" id="GO:0008270">
    <property type="term" value="F:zinc ion binding"/>
    <property type="evidence" value="ECO:0007669"/>
    <property type="project" value="TreeGrafter"/>
</dbReference>
<dbReference type="FunFam" id="3.40.390.10:FF:000043">
    <property type="entry name" value="Major allergen Asp F2"/>
    <property type="match status" value="1"/>
</dbReference>
<dbReference type="PANTHER" id="PTHR39399">
    <property type="entry name" value="PROTEIN ZPS1"/>
    <property type="match status" value="1"/>
</dbReference>
<dbReference type="GO" id="GO:0008237">
    <property type="term" value="F:metallopeptidase activity"/>
    <property type="evidence" value="ECO:0007669"/>
    <property type="project" value="InterPro"/>
</dbReference>
<dbReference type="SUPFAM" id="SSF55486">
    <property type="entry name" value="Metalloproteases ('zincins'), catalytic domain"/>
    <property type="match status" value="1"/>
</dbReference>
<evidence type="ECO:0000256" key="1">
    <source>
        <dbReference type="ARBA" id="ARBA00022729"/>
    </source>
</evidence>